<accession>A0AAD5WHC8</accession>
<sequence length="53" mass="6075">MGDYSEHYCKWARVTTVVIYALLHTCDPRLPATETQSKISDKSRESVTDIQTE</sequence>
<dbReference type="AlphaFoldDB" id="A0AAD5WHC8"/>
<comment type="caution">
    <text evidence="2">The sequence shown here is derived from an EMBL/GenBank/DDBJ whole genome shotgun (WGS) entry which is preliminary data.</text>
</comment>
<organism evidence="2 3">
    <name type="scientific">Parelaphostrongylus tenuis</name>
    <name type="common">Meningeal worm</name>
    <dbReference type="NCBI Taxonomy" id="148309"/>
    <lineage>
        <taxon>Eukaryota</taxon>
        <taxon>Metazoa</taxon>
        <taxon>Ecdysozoa</taxon>
        <taxon>Nematoda</taxon>
        <taxon>Chromadorea</taxon>
        <taxon>Rhabditida</taxon>
        <taxon>Rhabditina</taxon>
        <taxon>Rhabditomorpha</taxon>
        <taxon>Strongyloidea</taxon>
        <taxon>Metastrongylidae</taxon>
        <taxon>Parelaphostrongylus</taxon>
    </lineage>
</organism>
<feature type="region of interest" description="Disordered" evidence="1">
    <location>
        <begin position="33"/>
        <end position="53"/>
    </location>
</feature>
<evidence type="ECO:0000313" key="2">
    <source>
        <dbReference type="EMBL" id="KAJ1369593.1"/>
    </source>
</evidence>
<evidence type="ECO:0000313" key="3">
    <source>
        <dbReference type="Proteomes" id="UP001196413"/>
    </source>
</evidence>
<protein>
    <submittedName>
        <fullName evidence="2">Uncharacterized protein</fullName>
    </submittedName>
</protein>
<keyword evidence="3" id="KW-1185">Reference proteome</keyword>
<evidence type="ECO:0000256" key="1">
    <source>
        <dbReference type="SAM" id="MobiDB-lite"/>
    </source>
</evidence>
<proteinExistence type="predicted"/>
<name>A0AAD5WHC8_PARTN</name>
<gene>
    <name evidence="2" type="ORF">KIN20_031082</name>
</gene>
<reference evidence="2" key="1">
    <citation type="submission" date="2021-06" db="EMBL/GenBank/DDBJ databases">
        <title>Parelaphostrongylus tenuis whole genome reference sequence.</title>
        <authorList>
            <person name="Garwood T.J."/>
            <person name="Larsen P.A."/>
            <person name="Fountain-Jones N.M."/>
            <person name="Garbe J.R."/>
            <person name="Macchietto M.G."/>
            <person name="Kania S.A."/>
            <person name="Gerhold R.W."/>
            <person name="Richards J.E."/>
            <person name="Wolf T.M."/>
        </authorList>
    </citation>
    <scope>NUCLEOTIDE SEQUENCE</scope>
    <source>
        <strain evidence="2">MNPRO001-30</strain>
        <tissue evidence="2">Meninges</tissue>
    </source>
</reference>
<dbReference type="EMBL" id="JAHQIW010006614">
    <property type="protein sequence ID" value="KAJ1369593.1"/>
    <property type="molecule type" value="Genomic_DNA"/>
</dbReference>
<dbReference type="Proteomes" id="UP001196413">
    <property type="component" value="Unassembled WGS sequence"/>
</dbReference>